<dbReference type="GO" id="GO:0006310">
    <property type="term" value="P:DNA recombination"/>
    <property type="evidence" value="ECO:0007669"/>
    <property type="project" value="TreeGrafter"/>
</dbReference>
<dbReference type="InterPro" id="IPR013826">
    <property type="entry name" value="Topo_IA_cen_sub3"/>
</dbReference>
<dbReference type="OrthoDB" id="430051at2759"/>
<dbReference type="GO" id="GO:0006265">
    <property type="term" value="P:DNA topological change"/>
    <property type="evidence" value="ECO:0007669"/>
    <property type="project" value="InterPro"/>
</dbReference>
<proteinExistence type="inferred from homology"/>
<evidence type="ECO:0000256" key="4">
    <source>
        <dbReference type="ARBA" id="ARBA00023029"/>
    </source>
</evidence>
<gene>
    <name evidence="11" type="ORF">G6O67_008551</name>
</gene>
<dbReference type="SMART" id="SM00436">
    <property type="entry name" value="TOP1Bc"/>
    <property type="match status" value="1"/>
</dbReference>
<organism evidence="11 12">
    <name type="scientific">Ophiocordyceps sinensis</name>
    <dbReference type="NCBI Taxonomy" id="72228"/>
    <lineage>
        <taxon>Eukaryota</taxon>
        <taxon>Fungi</taxon>
        <taxon>Dikarya</taxon>
        <taxon>Ascomycota</taxon>
        <taxon>Pezizomycotina</taxon>
        <taxon>Sordariomycetes</taxon>
        <taxon>Hypocreomycetidae</taxon>
        <taxon>Hypocreales</taxon>
        <taxon>Ophiocordycipitaceae</taxon>
        <taxon>Ophiocordyceps</taxon>
    </lineage>
</organism>
<dbReference type="Pfam" id="PF01131">
    <property type="entry name" value="Topoisom_bac"/>
    <property type="match status" value="2"/>
</dbReference>
<dbReference type="EMBL" id="JAAVMX010000012">
    <property type="protein sequence ID" value="KAF4503922.1"/>
    <property type="molecule type" value="Genomic_DNA"/>
</dbReference>
<dbReference type="InterPro" id="IPR013825">
    <property type="entry name" value="Topo_IA_cen_sub2"/>
</dbReference>
<dbReference type="Gene3D" id="2.70.20.10">
    <property type="entry name" value="Topoisomerase I, domain 3"/>
    <property type="match status" value="2"/>
</dbReference>
<dbReference type="GO" id="GO:0003917">
    <property type="term" value="F:DNA topoisomerase type I (single strand cut, ATP-independent) activity"/>
    <property type="evidence" value="ECO:0007669"/>
    <property type="project" value="UniProtKB-EC"/>
</dbReference>
<dbReference type="InterPro" id="IPR034144">
    <property type="entry name" value="TOPRIM_TopoIII"/>
</dbReference>
<feature type="domain" description="Toprim" evidence="9">
    <location>
        <begin position="52"/>
        <end position="198"/>
    </location>
</feature>
<comment type="catalytic activity">
    <reaction evidence="1 7">
        <text>ATP-independent breakage of single-stranded DNA, followed by passage and rejoining.</text>
        <dbReference type="EC" id="5.6.2.1"/>
    </reaction>
</comment>
<comment type="function">
    <text evidence="7">Introduces a single-strand break via transesterification at a target site in duplex DNA. Releases the supercoiling and torsional tension of DNA introduced during the DNA replication and transcription by transiently cleaving and rejoining one strand of the DNA duplex. The scissile phosphodiester is attacked by the catalytic tyrosine of the enzyme, resulting in the formation of a DNA-(5'-phosphotyrosyl)-enzyme intermediate and the expulsion of a 3'-OH DNA strand.</text>
</comment>
<dbReference type="PRINTS" id="PR00417">
    <property type="entry name" value="PRTPISMRASEI"/>
</dbReference>
<dbReference type="InterPro" id="IPR006171">
    <property type="entry name" value="TOPRIM_dom"/>
</dbReference>
<dbReference type="InterPro" id="IPR003601">
    <property type="entry name" value="Topo_IA_2"/>
</dbReference>
<keyword evidence="6 7" id="KW-0413">Isomerase</keyword>
<evidence type="ECO:0000313" key="12">
    <source>
        <dbReference type="Proteomes" id="UP000557566"/>
    </source>
</evidence>
<reference evidence="11 12" key="1">
    <citation type="journal article" date="2020" name="Genome Biol. Evol.">
        <title>A new high-quality draft genome assembly of the Chinese cordyceps Ophiocordyceps sinensis.</title>
        <authorList>
            <person name="Shu R."/>
            <person name="Zhang J."/>
            <person name="Meng Q."/>
            <person name="Zhang H."/>
            <person name="Zhou G."/>
            <person name="Li M."/>
            <person name="Wu P."/>
            <person name="Zhao Y."/>
            <person name="Chen C."/>
            <person name="Qin Q."/>
        </authorList>
    </citation>
    <scope>NUCLEOTIDE SEQUENCE [LARGE SCALE GENOMIC DNA]</scope>
    <source>
        <strain evidence="11 12">IOZ07</strain>
    </source>
</reference>
<keyword evidence="5 7" id="KW-0238">DNA-binding</keyword>
<dbReference type="EC" id="5.6.2.1" evidence="3 7"/>
<dbReference type="PROSITE" id="PS52039">
    <property type="entry name" value="TOPO_IA_2"/>
    <property type="match status" value="2"/>
</dbReference>
<dbReference type="InterPro" id="IPR013497">
    <property type="entry name" value="Topo_IA_cen"/>
</dbReference>
<dbReference type="InterPro" id="IPR023405">
    <property type="entry name" value="Topo_IA_core_domain"/>
</dbReference>
<comment type="caution">
    <text evidence="11">The sequence shown here is derived from an EMBL/GenBank/DDBJ whole genome shotgun (WGS) entry which is preliminary data.</text>
</comment>
<dbReference type="Gene3D" id="1.10.460.10">
    <property type="entry name" value="Topoisomerase I, domain 2"/>
    <property type="match status" value="2"/>
</dbReference>
<dbReference type="PANTHER" id="PTHR11390:SF21">
    <property type="entry name" value="DNA TOPOISOMERASE 3-ALPHA"/>
    <property type="match status" value="1"/>
</dbReference>
<evidence type="ECO:0000256" key="1">
    <source>
        <dbReference type="ARBA" id="ARBA00000213"/>
    </source>
</evidence>
<dbReference type="SUPFAM" id="SSF56712">
    <property type="entry name" value="Prokaryotic type I DNA topoisomerase"/>
    <property type="match status" value="1"/>
</dbReference>
<dbReference type="PANTHER" id="PTHR11390">
    <property type="entry name" value="PROKARYOTIC DNA TOPOISOMERASE"/>
    <property type="match status" value="1"/>
</dbReference>
<comment type="similarity">
    <text evidence="2 7">Belongs to the type IA topoisomerase family.</text>
</comment>
<evidence type="ECO:0000259" key="9">
    <source>
        <dbReference type="PROSITE" id="PS50880"/>
    </source>
</evidence>
<dbReference type="InterPro" id="IPR003602">
    <property type="entry name" value="Topo_IA_DNA-bd_dom"/>
</dbReference>
<evidence type="ECO:0000256" key="2">
    <source>
        <dbReference type="ARBA" id="ARBA00009446"/>
    </source>
</evidence>
<sequence length="592" mass="67114">MIVRTTWRWHTRRLTVPCPALLPLVPSREPFSLCYSTRANKDAPAKTEEKMRVLCVAEKPSISKAVAGHLSGGTIEMSSTRNKYIKNYSFAFDFGQPWGSCDVTMTCVIGHLTNVEFTSEYKNWSHPPPETLFTAPVMTSVQEDKKAITKNIEEQARCARLLVIWTDCDREGEHIGQEIVDAARKGNAGIQVKRARFSNIERAHVLSAARRLANLDEKQVNAVAARIELDLRIGYAFTRFMTNSLRPLGGPLEKIMLSYGSCQFPTLGFVVDRYFRVKDFVPEPFWSIRLTHTKEGKNVSFSWARNRLFDRMTAIILYERKKQTPDHRWGQFAQGLVNGAFQQPREGRHDDKAHPPIHPITYAARPYAKGMATDVELEYGDELFHTCGIIVLERNYLDVYVYEKWDNTAELPKFTRGEQFEPTEAMIAEGKTSPPSYLTEADLIALMDANGIGTDATMAEHIQKIQDRESPKLLPADEAGQEAQEAEEAEEAEEGHSISCKRGGQRVFIPTQLGVALILGFDRMNFETSLGKPFLRKEMELKMKAICEGNTTRELVLRESIAQYRHVFMQSQEKLGVLRSACREFVFGQSVN</sequence>
<evidence type="ECO:0000256" key="8">
    <source>
        <dbReference type="SAM" id="MobiDB-lite"/>
    </source>
</evidence>
<feature type="compositionally biased region" description="Acidic residues" evidence="8">
    <location>
        <begin position="484"/>
        <end position="493"/>
    </location>
</feature>
<evidence type="ECO:0000259" key="10">
    <source>
        <dbReference type="PROSITE" id="PS52039"/>
    </source>
</evidence>
<dbReference type="InterPro" id="IPR013824">
    <property type="entry name" value="Topo_IA_cen_sub1"/>
</dbReference>
<dbReference type="PROSITE" id="PS50880">
    <property type="entry name" value="TOPRIM"/>
    <property type="match status" value="1"/>
</dbReference>
<feature type="region of interest" description="Disordered" evidence="8">
    <location>
        <begin position="469"/>
        <end position="500"/>
    </location>
</feature>
<dbReference type="Pfam" id="PF01751">
    <property type="entry name" value="Toprim"/>
    <property type="match status" value="1"/>
</dbReference>
<keyword evidence="4 7" id="KW-0799">Topoisomerase</keyword>
<accession>A0A8H4LRU3</accession>
<evidence type="ECO:0000256" key="5">
    <source>
        <dbReference type="ARBA" id="ARBA00023125"/>
    </source>
</evidence>
<dbReference type="GO" id="GO:0031422">
    <property type="term" value="C:RecQ family helicase-topoisomerase III complex"/>
    <property type="evidence" value="ECO:0007669"/>
    <property type="project" value="TreeGrafter"/>
</dbReference>
<protein>
    <recommendedName>
        <fullName evidence="3 7">DNA topoisomerase</fullName>
        <ecNumber evidence="3 7">5.6.2.1</ecNumber>
    </recommendedName>
</protein>
<evidence type="ECO:0000256" key="3">
    <source>
        <dbReference type="ARBA" id="ARBA00012891"/>
    </source>
</evidence>
<dbReference type="CDD" id="cd03362">
    <property type="entry name" value="TOPRIM_TopoIA_TopoIII"/>
    <property type="match status" value="1"/>
</dbReference>
<keyword evidence="12" id="KW-1185">Reference proteome</keyword>
<evidence type="ECO:0000313" key="11">
    <source>
        <dbReference type="EMBL" id="KAF4503922.1"/>
    </source>
</evidence>
<dbReference type="GO" id="GO:0005634">
    <property type="term" value="C:nucleus"/>
    <property type="evidence" value="ECO:0007669"/>
    <property type="project" value="TreeGrafter"/>
</dbReference>
<dbReference type="FunFam" id="3.40.50.140:FF:000005">
    <property type="entry name" value="DNA topoisomerase"/>
    <property type="match status" value="1"/>
</dbReference>
<feature type="domain" description="Topo IA-type catalytic" evidence="10">
    <location>
        <begin position="216"/>
        <end position="320"/>
    </location>
</feature>
<dbReference type="SMART" id="SM00493">
    <property type="entry name" value="TOPRIM"/>
    <property type="match status" value="1"/>
</dbReference>
<dbReference type="AlphaFoldDB" id="A0A8H4LRU3"/>
<dbReference type="InterPro" id="IPR000380">
    <property type="entry name" value="Topo_IA"/>
</dbReference>
<evidence type="ECO:0000256" key="7">
    <source>
        <dbReference type="RuleBase" id="RU362092"/>
    </source>
</evidence>
<name>A0A8H4LRU3_9HYPO</name>
<dbReference type="Gene3D" id="1.10.290.10">
    <property type="entry name" value="Topoisomerase I, domain 4"/>
    <property type="match status" value="1"/>
</dbReference>
<dbReference type="Gene3D" id="3.40.50.140">
    <property type="match status" value="1"/>
</dbReference>
<evidence type="ECO:0000256" key="6">
    <source>
        <dbReference type="ARBA" id="ARBA00023235"/>
    </source>
</evidence>
<dbReference type="GO" id="GO:0003677">
    <property type="term" value="F:DNA binding"/>
    <property type="evidence" value="ECO:0007669"/>
    <property type="project" value="UniProtKB-KW"/>
</dbReference>
<dbReference type="SMART" id="SM00437">
    <property type="entry name" value="TOP1Ac"/>
    <property type="match status" value="1"/>
</dbReference>
<feature type="domain" description="Topo IA-type catalytic" evidence="10">
    <location>
        <begin position="368"/>
        <end position="568"/>
    </location>
</feature>
<dbReference type="GO" id="GO:0006281">
    <property type="term" value="P:DNA repair"/>
    <property type="evidence" value="ECO:0007669"/>
    <property type="project" value="TreeGrafter"/>
</dbReference>
<dbReference type="Proteomes" id="UP000557566">
    <property type="component" value="Unassembled WGS sequence"/>
</dbReference>